<keyword evidence="1" id="KW-0175">Coiled coil</keyword>
<evidence type="ECO:0000313" key="4">
    <source>
        <dbReference type="RefSeq" id="XP_033581230.1"/>
    </source>
</evidence>
<reference evidence="4" key="2">
    <citation type="submission" date="2020-04" db="EMBL/GenBank/DDBJ databases">
        <authorList>
            <consortium name="NCBI Genome Project"/>
        </authorList>
    </citation>
    <scope>NUCLEOTIDE SEQUENCE</scope>
    <source>
        <strain evidence="4">CBS 304.34</strain>
    </source>
</reference>
<feature type="coiled-coil region" evidence="1">
    <location>
        <begin position="151"/>
        <end position="178"/>
    </location>
</feature>
<protein>
    <submittedName>
        <fullName evidence="2 4">Uncharacterized protein</fullName>
    </submittedName>
</protein>
<dbReference type="GeneID" id="54458461"/>
<sequence>MAEVVSILGAIATTGNILYSFTKQVEKWRQISDRLLDLQEGLQVCELTLDSWRRKYDVQERRPIVYMHVLFGKLGWERIQQTLGGIRIISKTIGKEVDGVVERATRARPRGAPREYYDSKYDERLVRMCIQRISKNTAWTRKFKLSVMDKAGDLQIELERLNRKLINLERLSDYYLEKEHPDIFHNIKRLPGRRIILRVGDSQMDAVQQKVLSALAARKDAELLHRASAQGARCHIGISVPQIHKRDFAFLLSGGNRTHEVLIHPIKFREGTDRQMLQPNMSTAVPALIQDVSRPCYMLPPTAPLSAGFQVTIPHSNNLADLEYREPLSAILNSNILTQQVVHPQDQVAIACGLIQGSFRLLGSQWLDFMDSRNIRWRRSADARWTTMMAAAPGDAPTARTLTAVLEKNRARRDRRDLTKHCQMFRLGLLLTELALKTPITYIEFDEQTSGARIFIDSIASGPLDAHDIVAEVETRTNTMYGNIVFFCLSVLQDKDAMGNKEIESSYYKDAVKQAEELETIIGSGRRRGSNSDAGSPH</sequence>
<evidence type="ECO:0000313" key="3">
    <source>
        <dbReference type="Proteomes" id="UP000504636"/>
    </source>
</evidence>
<accession>A0A6A6YZA3</accession>
<dbReference type="AlphaFoldDB" id="A0A6A6YZA3"/>
<dbReference type="EMBL" id="MU003695">
    <property type="protein sequence ID" value="KAF2814266.1"/>
    <property type="molecule type" value="Genomic_DNA"/>
</dbReference>
<dbReference type="Proteomes" id="UP000504636">
    <property type="component" value="Unplaced"/>
</dbReference>
<organism evidence="2">
    <name type="scientific">Mytilinidion resinicola</name>
    <dbReference type="NCBI Taxonomy" id="574789"/>
    <lineage>
        <taxon>Eukaryota</taxon>
        <taxon>Fungi</taxon>
        <taxon>Dikarya</taxon>
        <taxon>Ascomycota</taxon>
        <taxon>Pezizomycotina</taxon>
        <taxon>Dothideomycetes</taxon>
        <taxon>Pleosporomycetidae</taxon>
        <taxon>Mytilinidiales</taxon>
        <taxon>Mytilinidiaceae</taxon>
        <taxon>Mytilinidion</taxon>
    </lineage>
</organism>
<keyword evidence="3" id="KW-1185">Reference proteome</keyword>
<dbReference type="OrthoDB" id="5374070at2759"/>
<proteinExistence type="predicted"/>
<reference evidence="4" key="3">
    <citation type="submission" date="2025-04" db="UniProtKB">
        <authorList>
            <consortium name="RefSeq"/>
        </authorList>
    </citation>
    <scope>IDENTIFICATION</scope>
    <source>
        <strain evidence="4">CBS 304.34</strain>
    </source>
</reference>
<reference evidence="2 4" key="1">
    <citation type="journal article" date="2020" name="Stud. Mycol.">
        <title>101 Dothideomycetes genomes: a test case for predicting lifestyles and emergence of pathogens.</title>
        <authorList>
            <person name="Haridas S."/>
            <person name="Albert R."/>
            <person name="Binder M."/>
            <person name="Bloem J."/>
            <person name="Labutti K."/>
            <person name="Salamov A."/>
            <person name="Andreopoulos B."/>
            <person name="Baker S."/>
            <person name="Barry K."/>
            <person name="Bills G."/>
            <person name="Bluhm B."/>
            <person name="Cannon C."/>
            <person name="Castanera R."/>
            <person name="Culley D."/>
            <person name="Daum C."/>
            <person name="Ezra D."/>
            <person name="Gonzalez J."/>
            <person name="Henrissat B."/>
            <person name="Kuo A."/>
            <person name="Liang C."/>
            <person name="Lipzen A."/>
            <person name="Lutzoni F."/>
            <person name="Magnuson J."/>
            <person name="Mondo S."/>
            <person name="Nolan M."/>
            <person name="Ohm R."/>
            <person name="Pangilinan J."/>
            <person name="Park H.-J."/>
            <person name="Ramirez L."/>
            <person name="Alfaro M."/>
            <person name="Sun H."/>
            <person name="Tritt A."/>
            <person name="Yoshinaga Y."/>
            <person name="Zwiers L.-H."/>
            <person name="Turgeon B."/>
            <person name="Goodwin S."/>
            <person name="Spatafora J."/>
            <person name="Crous P."/>
            <person name="Grigoriev I."/>
        </authorList>
    </citation>
    <scope>NUCLEOTIDE SEQUENCE</scope>
    <source>
        <strain evidence="2 4">CBS 304.34</strain>
    </source>
</reference>
<dbReference type="RefSeq" id="XP_033581230.1">
    <property type="nucleotide sequence ID" value="XM_033717568.1"/>
</dbReference>
<evidence type="ECO:0000256" key="1">
    <source>
        <dbReference type="SAM" id="Coils"/>
    </source>
</evidence>
<gene>
    <name evidence="2 4" type="ORF">BDZ99DRAFT_437140</name>
</gene>
<evidence type="ECO:0000313" key="2">
    <source>
        <dbReference type="EMBL" id="KAF2814266.1"/>
    </source>
</evidence>
<name>A0A6A6YZA3_9PEZI</name>